<protein>
    <recommendedName>
        <fullName evidence="3">DOMON-like domain-containing protein</fullName>
    </recommendedName>
</protein>
<evidence type="ECO:0008006" key="3">
    <source>
        <dbReference type="Google" id="ProtNLM"/>
    </source>
</evidence>
<evidence type="ECO:0000313" key="2">
    <source>
        <dbReference type="Proteomes" id="UP000228945"/>
    </source>
</evidence>
<dbReference type="Gene3D" id="2.60.40.1190">
    <property type="match status" value="1"/>
</dbReference>
<proteinExistence type="predicted"/>
<evidence type="ECO:0000313" key="1">
    <source>
        <dbReference type="EMBL" id="ATQ43182.1"/>
    </source>
</evidence>
<dbReference type="OrthoDB" id="190583at2"/>
<dbReference type="EMBL" id="CP024201">
    <property type="protein sequence ID" value="ATQ43182.1"/>
    <property type="molecule type" value="Genomic_DNA"/>
</dbReference>
<name>A0A2D2AYX5_9CAUL</name>
<reference evidence="1 2" key="1">
    <citation type="submission" date="2017-10" db="EMBL/GenBank/DDBJ databases">
        <title>Genome sequence of Caulobacter mirabilis FWC38.</title>
        <authorList>
            <person name="Fiebig A."/>
            <person name="Crosson S."/>
        </authorList>
    </citation>
    <scope>NUCLEOTIDE SEQUENCE [LARGE SCALE GENOMIC DNA]</scope>
    <source>
        <strain evidence="1 2">FWC 38</strain>
    </source>
</reference>
<accession>A0A2D2AYX5</accession>
<dbReference type="AlphaFoldDB" id="A0A2D2AYX5"/>
<organism evidence="1 2">
    <name type="scientific">Caulobacter mirabilis</name>
    <dbReference type="NCBI Taxonomy" id="69666"/>
    <lineage>
        <taxon>Bacteria</taxon>
        <taxon>Pseudomonadati</taxon>
        <taxon>Pseudomonadota</taxon>
        <taxon>Alphaproteobacteria</taxon>
        <taxon>Caulobacterales</taxon>
        <taxon>Caulobacteraceae</taxon>
        <taxon>Caulobacter</taxon>
    </lineage>
</organism>
<dbReference type="RefSeq" id="WP_099622434.1">
    <property type="nucleotide sequence ID" value="NZ_CP024201.1"/>
</dbReference>
<keyword evidence="2" id="KW-1185">Reference proteome</keyword>
<gene>
    <name evidence="1" type="ORF">CSW64_12535</name>
</gene>
<dbReference type="KEGG" id="cmb:CSW64_12535"/>
<dbReference type="CDD" id="cd09627">
    <property type="entry name" value="DOMON_murB_like"/>
    <property type="match status" value="1"/>
</dbReference>
<dbReference type="Proteomes" id="UP000228945">
    <property type="component" value="Chromosome"/>
</dbReference>
<sequence length="180" mass="19715">MTLALTPHPLTPCEAVETIAVNLARSAPAGLALRFVVTGDIAGLRLPRPVERGRADELWRTTCFEAFLRKEEGAGYYEFNLSPSNRWAAYGFDGYRDGMTAPDGVAVTHMTQRTDGRLYEMVATMDLAGLSDLSAGDWRLGLSAVIEEADGRKSYWALAHAPDKPDFHHPAAFAYDLEPA</sequence>